<accession>A0ABQ2FN35</accession>
<dbReference type="RefSeq" id="WP_189069913.1">
    <property type="nucleotide sequence ID" value="NZ_BMPE01000011.1"/>
</dbReference>
<sequence length="71" mass="7958">MDTRQRTGQLRRRNALWQQLRTQAPGTPHFEATLNDLSTLTGWERPRILAGLGHASADAQAVPGAQEDHER</sequence>
<proteinExistence type="predicted"/>
<dbReference type="Proteomes" id="UP000604341">
    <property type="component" value="Unassembled WGS sequence"/>
</dbReference>
<protein>
    <submittedName>
        <fullName evidence="1">Uncharacterized protein</fullName>
    </submittedName>
</protein>
<reference evidence="2" key="1">
    <citation type="journal article" date="2019" name="Int. J. Syst. Evol. Microbiol.">
        <title>The Global Catalogue of Microorganisms (GCM) 10K type strain sequencing project: providing services to taxonomists for standard genome sequencing and annotation.</title>
        <authorList>
            <consortium name="The Broad Institute Genomics Platform"/>
            <consortium name="The Broad Institute Genome Sequencing Center for Infectious Disease"/>
            <person name="Wu L."/>
            <person name="Ma J."/>
        </authorList>
    </citation>
    <scope>NUCLEOTIDE SEQUENCE [LARGE SCALE GENOMIC DNA]</scope>
    <source>
        <strain evidence="2">JCM 19173</strain>
    </source>
</reference>
<evidence type="ECO:0000313" key="1">
    <source>
        <dbReference type="EMBL" id="GGL10315.1"/>
    </source>
</evidence>
<keyword evidence="2" id="KW-1185">Reference proteome</keyword>
<comment type="caution">
    <text evidence="1">The sequence shown here is derived from an EMBL/GenBank/DDBJ whole genome shotgun (WGS) entry which is preliminary data.</text>
</comment>
<organism evidence="1 2">
    <name type="scientific">Deinococcus radiotolerans</name>
    <dbReference type="NCBI Taxonomy" id="1309407"/>
    <lineage>
        <taxon>Bacteria</taxon>
        <taxon>Thermotogati</taxon>
        <taxon>Deinococcota</taxon>
        <taxon>Deinococci</taxon>
        <taxon>Deinococcales</taxon>
        <taxon>Deinococcaceae</taxon>
        <taxon>Deinococcus</taxon>
    </lineage>
</organism>
<evidence type="ECO:0000313" key="2">
    <source>
        <dbReference type="Proteomes" id="UP000604341"/>
    </source>
</evidence>
<gene>
    <name evidence="1" type="ORF">GCM10010844_31230</name>
</gene>
<name>A0ABQ2FN35_9DEIO</name>
<dbReference type="EMBL" id="BMPE01000011">
    <property type="protein sequence ID" value="GGL10315.1"/>
    <property type="molecule type" value="Genomic_DNA"/>
</dbReference>